<accession>A0A915IYZ5</accession>
<evidence type="ECO:0000313" key="1">
    <source>
        <dbReference type="Proteomes" id="UP000887565"/>
    </source>
</evidence>
<name>A0A915IYZ5_ROMCU</name>
<sequence>SGQSFDKRSPTRDHKINIDNQQLTKKFTCEFFTCLISILSKSISSKSSKIGVFSKTGELSFFRGLACATDDSWSSIFLSTLTSVDLGLRKSSKCLRRGNKKPVHCK</sequence>
<dbReference type="Proteomes" id="UP000887565">
    <property type="component" value="Unplaced"/>
</dbReference>
<proteinExistence type="predicted"/>
<organism evidence="1 2">
    <name type="scientific">Romanomermis culicivorax</name>
    <name type="common">Nematode worm</name>
    <dbReference type="NCBI Taxonomy" id="13658"/>
    <lineage>
        <taxon>Eukaryota</taxon>
        <taxon>Metazoa</taxon>
        <taxon>Ecdysozoa</taxon>
        <taxon>Nematoda</taxon>
        <taxon>Enoplea</taxon>
        <taxon>Dorylaimia</taxon>
        <taxon>Mermithida</taxon>
        <taxon>Mermithoidea</taxon>
        <taxon>Mermithidae</taxon>
        <taxon>Romanomermis</taxon>
    </lineage>
</organism>
<reference evidence="2" key="1">
    <citation type="submission" date="2022-11" db="UniProtKB">
        <authorList>
            <consortium name="WormBaseParasite"/>
        </authorList>
    </citation>
    <scope>IDENTIFICATION</scope>
</reference>
<dbReference type="WBParaSite" id="nRc.2.0.1.t19059-RA">
    <property type="protein sequence ID" value="nRc.2.0.1.t19059-RA"/>
    <property type="gene ID" value="nRc.2.0.1.g19059"/>
</dbReference>
<dbReference type="AlphaFoldDB" id="A0A915IYZ5"/>
<evidence type="ECO:0000313" key="2">
    <source>
        <dbReference type="WBParaSite" id="nRc.2.0.1.t19059-RA"/>
    </source>
</evidence>
<protein>
    <submittedName>
        <fullName evidence="2">Uncharacterized protein</fullName>
    </submittedName>
</protein>
<keyword evidence="1" id="KW-1185">Reference proteome</keyword>